<accession>A0AA40FWG4</accession>
<keyword evidence="3" id="KW-1185">Reference proteome</keyword>
<name>A0AA40FWG4_9HYME</name>
<sequence>MDNNIEEEEQEKGKNMTKISEKETGEWERRRSENKEGMGHGLRNRKKYRKETIKTKYFLNPSLSTI</sequence>
<dbReference type="Proteomes" id="UP001177670">
    <property type="component" value="Unassembled WGS sequence"/>
</dbReference>
<feature type="compositionally biased region" description="Basic and acidic residues" evidence="1">
    <location>
        <begin position="11"/>
        <end position="38"/>
    </location>
</feature>
<reference evidence="2" key="1">
    <citation type="submission" date="2021-10" db="EMBL/GenBank/DDBJ databases">
        <title>Melipona bicolor Genome sequencing and assembly.</title>
        <authorList>
            <person name="Araujo N.S."/>
            <person name="Arias M.C."/>
        </authorList>
    </citation>
    <scope>NUCLEOTIDE SEQUENCE</scope>
    <source>
        <strain evidence="2">USP_2M_L1-L4_2017</strain>
        <tissue evidence="2">Whole body</tissue>
    </source>
</reference>
<proteinExistence type="predicted"/>
<feature type="compositionally biased region" description="Acidic residues" evidence="1">
    <location>
        <begin position="1"/>
        <end position="10"/>
    </location>
</feature>
<feature type="region of interest" description="Disordered" evidence="1">
    <location>
        <begin position="1"/>
        <end position="47"/>
    </location>
</feature>
<comment type="caution">
    <text evidence="2">The sequence shown here is derived from an EMBL/GenBank/DDBJ whole genome shotgun (WGS) entry which is preliminary data.</text>
</comment>
<evidence type="ECO:0000256" key="1">
    <source>
        <dbReference type="SAM" id="MobiDB-lite"/>
    </source>
</evidence>
<dbReference type="AlphaFoldDB" id="A0AA40FWG4"/>
<protein>
    <submittedName>
        <fullName evidence="2">Uncharacterized protein</fullName>
    </submittedName>
</protein>
<gene>
    <name evidence="2" type="ORF">K0M31_004279</name>
</gene>
<evidence type="ECO:0000313" key="2">
    <source>
        <dbReference type="EMBL" id="KAK1126653.1"/>
    </source>
</evidence>
<dbReference type="EMBL" id="JAHYIQ010000013">
    <property type="protein sequence ID" value="KAK1126653.1"/>
    <property type="molecule type" value="Genomic_DNA"/>
</dbReference>
<organism evidence="2 3">
    <name type="scientific">Melipona bicolor</name>
    <dbReference type="NCBI Taxonomy" id="60889"/>
    <lineage>
        <taxon>Eukaryota</taxon>
        <taxon>Metazoa</taxon>
        <taxon>Ecdysozoa</taxon>
        <taxon>Arthropoda</taxon>
        <taxon>Hexapoda</taxon>
        <taxon>Insecta</taxon>
        <taxon>Pterygota</taxon>
        <taxon>Neoptera</taxon>
        <taxon>Endopterygota</taxon>
        <taxon>Hymenoptera</taxon>
        <taxon>Apocrita</taxon>
        <taxon>Aculeata</taxon>
        <taxon>Apoidea</taxon>
        <taxon>Anthophila</taxon>
        <taxon>Apidae</taxon>
        <taxon>Melipona</taxon>
    </lineage>
</organism>
<evidence type="ECO:0000313" key="3">
    <source>
        <dbReference type="Proteomes" id="UP001177670"/>
    </source>
</evidence>